<accession>A0ABR2T9Y1</accession>
<comment type="caution">
    <text evidence="1">The sequence shown here is derived from an EMBL/GenBank/DDBJ whole genome shotgun (WGS) entry which is preliminary data.</text>
</comment>
<gene>
    <name evidence="1" type="ORF">V6N11_050178</name>
</gene>
<organism evidence="1 2">
    <name type="scientific">Hibiscus sabdariffa</name>
    <name type="common">roselle</name>
    <dbReference type="NCBI Taxonomy" id="183260"/>
    <lineage>
        <taxon>Eukaryota</taxon>
        <taxon>Viridiplantae</taxon>
        <taxon>Streptophyta</taxon>
        <taxon>Embryophyta</taxon>
        <taxon>Tracheophyta</taxon>
        <taxon>Spermatophyta</taxon>
        <taxon>Magnoliopsida</taxon>
        <taxon>eudicotyledons</taxon>
        <taxon>Gunneridae</taxon>
        <taxon>Pentapetalae</taxon>
        <taxon>rosids</taxon>
        <taxon>malvids</taxon>
        <taxon>Malvales</taxon>
        <taxon>Malvaceae</taxon>
        <taxon>Malvoideae</taxon>
        <taxon>Hibiscus</taxon>
    </lineage>
</organism>
<name>A0ABR2T9Y1_9ROSI</name>
<reference evidence="1 2" key="1">
    <citation type="journal article" date="2024" name="G3 (Bethesda)">
        <title>Genome assembly of Hibiscus sabdariffa L. provides insights into metabolisms of medicinal natural products.</title>
        <authorList>
            <person name="Kim T."/>
        </authorList>
    </citation>
    <scope>NUCLEOTIDE SEQUENCE [LARGE SCALE GENOMIC DNA]</scope>
    <source>
        <strain evidence="1">TK-2024</strain>
        <tissue evidence="1">Old leaves</tissue>
    </source>
</reference>
<protein>
    <submittedName>
        <fullName evidence="1">Uncharacterized protein</fullName>
    </submittedName>
</protein>
<proteinExistence type="predicted"/>
<dbReference type="EMBL" id="JBBPBN010000007">
    <property type="protein sequence ID" value="KAK9033999.1"/>
    <property type="molecule type" value="Genomic_DNA"/>
</dbReference>
<dbReference type="Proteomes" id="UP001396334">
    <property type="component" value="Unassembled WGS sequence"/>
</dbReference>
<evidence type="ECO:0000313" key="2">
    <source>
        <dbReference type="Proteomes" id="UP001396334"/>
    </source>
</evidence>
<keyword evidence="2" id="KW-1185">Reference proteome</keyword>
<evidence type="ECO:0000313" key="1">
    <source>
        <dbReference type="EMBL" id="KAK9033999.1"/>
    </source>
</evidence>
<sequence length="99" mass="10909">MSVKGPFLEDISIRIRPEKLNLVVLLLEDSFVEEHKGLCAIYFLFSVLCSSLNTENSPLPLNSEENEHAWDASLSPSGKISPYSSIVNIKAVTTMGIVN</sequence>